<reference evidence="8 9" key="1">
    <citation type="submission" date="2020-08" db="EMBL/GenBank/DDBJ databases">
        <title>Plant Genome Project.</title>
        <authorList>
            <person name="Zhang R.-G."/>
        </authorList>
    </citation>
    <scope>NUCLEOTIDE SEQUENCE [LARGE SCALE GENOMIC DNA]</scope>
    <source>
        <tissue evidence="8">Rhizome</tissue>
    </source>
</reference>
<evidence type="ECO:0000313" key="8">
    <source>
        <dbReference type="EMBL" id="KAG6512420.1"/>
    </source>
</evidence>
<evidence type="ECO:0000256" key="5">
    <source>
        <dbReference type="SAM" id="MobiDB-lite"/>
    </source>
</evidence>
<comment type="similarity">
    <text evidence="4">Belongs to the cyclin family.</text>
</comment>
<evidence type="ECO:0000259" key="6">
    <source>
        <dbReference type="SMART" id="SM00385"/>
    </source>
</evidence>
<evidence type="ECO:0000313" key="9">
    <source>
        <dbReference type="Proteomes" id="UP000734854"/>
    </source>
</evidence>
<feature type="domain" description="Cyclin-like" evidence="6">
    <location>
        <begin position="140"/>
        <end position="224"/>
    </location>
</feature>
<evidence type="ECO:0000256" key="2">
    <source>
        <dbReference type="ARBA" id="ARBA00023127"/>
    </source>
</evidence>
<keyword evidence="1" id="KW-0132">Cell division</keyword>
<dbReference type="Pfam" id="PF02984">
    <property type="entry name" value="Cyclin_C"/>
    <property type="match status" value="1"/>
</dbReference>
<feature type="region of interest" description="Disordered" evidence="5">
    <location>
        <begin position="55"/>
        <end position="96"/>
    </location>
</feature>
<evidence type="ECO:0008006" key="10">
    <source>
        <dbReference type="Google" id="ProtNLM"/>
    </source>
</evidence>
<dbReference type="InterPro" id="IPR006671">
    <property type="entry name" value="Cyclin_N"/>
</dbReference>
<dbReference type="InterPro" id="IPR048258">
    <property type="entry name" value="Cyclins_cyclin-box"/>
</dbReference>
<feature type="compositionally biased region" description="Polar residues" evidence="5">
    <location>
        <begin position="83"/>
        <end position="92"/>
    </location>
</feature>
<name>A0A8J5GRC3_ZINOF</name>
<keyword evidence="2 4" id="KW-0195">Cyclin</keyword>
<feature type="domain" description="Cyclin-like" evidence="6">
    <location>
        <begin position="237"/>
        <end position="325"/>
    </location>
</feature>
<evidence type="ECO:0000256" key="1">
    <source>
        <dbReference type="ARBA" id="ARBA00022618"/>
    </source>
</evidence>
<dbReference type="AlphaFoldDB" id="A0A8J5GRC3"/>
<dbReference type="OrthoDB" id="5590282at2759"/>
<protein>
    <recommendedName>
        <fullName evidence="10">Cyclin N-terminal domain-containing protein</fullName>
    </recommendedName>
</protein>
<accession>A0A8J5GRC3</accession>
<sequence length="369" mass="41698">MADKENCAPHLTSFTAASKRVAAFAYDADPHRPTKKIRVELVDLPFLSNAAPLLIPSPPTPPLHRPNLQHRSREAQGSVIAPTVNSYSSEPGSRSDEPYASDIYRYLRSKEVDAKNRPVANYMATVQKDIDVNMRAVLVDWLVEVAEEYKLLSETVYLSVSYIDRFLSFNAIKKPNLQLLGVTSMLIASKYEEVDQPTVEEFCYITDNTYTSEQVVKLESDILNFLKFELGNPTINTFLRIFSQAGREDEKYPPLKLEFLSCFLAELSLLDYGCLQFLPSLVAASVVFVSRYTIDVERHPWSKKLIECTGYNGVDLKDCVHALLDLQLKNKAPGLVAIRDKYNQHRFKCVSSLVPSADVPAIYFEEPKE</sequence>
<keyword evidence="3" id="KW-0131">Cell cycle</keyword>
<feature type="domain" description="Cyclin C-terminal" evidence="7">
    <location>
        <begin position="233"/>
        <end position="356"/>
    </location>
</feature>
<organism evidence="8 9">
    <name type="scientific">Zingiber officinale</name>
    <name type="common">Ginger</name>
    <name type="synonym">Amomum zingiber</name>
    <dbReference type="NCBI Taxonomy" id="94328"/>
    <lineage>
        <taxon>Eukaryota</taxon>
        <taxon>Viridiplantae</taxon>
        <taxon>Streptophyta</taxon>
        <taxon>Embryophyta</taxon>
        <taxon>Tracheophyta</taxon>
        <taxon>Spermatophyta</taxon>
        <taxon>Magnoliopsida</taxon>
        <taxon>Liliopsida</taxon>
        <taxon>Zingiberales</taxon>
        <taxon>Zingiberaceae</taxon>
        <taxon>Zingiber</taxon>
    </lineage>
</organism>
<proteinExistence type="inferred from homology"/>
<evidence type="ECO:0000256" key="4">
    <source>
        <dbReference type="RuleBase" id="RU000383"/>
    </source>
</evidence>
<dbReference type="InterPro" id="IPR013763">
    <property type="entry name" value="Cyclin-like_dom"/>
</dbReference>
<dbReference type="Proteomes" id="UP000734854">
    <property type="component" value="Unassembled WGS sequence"/>
</dbReference>
<comment type="caution">
    <text evidence="8">The sequence shown here is derived from an EMBL/GenBank/DDBJ whole genome shotgun (WGS) entry which is preliminary data.</text>
</comment>
<dbReference type="Pfam" id="PF00134">
    <property type="entry name" value="Cyclin_N"/>
    <property type="match status" value="1"/>
</dbReference>
<dbReference type="SMART" id="SM01332">
    <property type="entry name" value="Cyclin_C"/>
    <property type="match status" value="1"/>
</dbReference>
<keyword evidence="9" id="KW-1185">Reference proteome</keyword>
<gene>
    <name evidence="8" type="ORF">ZIOFF_030531</name>
</gene>
<dbReference type="SMART" id="SM00385">
    <property type="entry name" value="CYCLIN"/>
    <property type="match status" value="2"/>
</dbReference>
<dbReference type="FunFam" id="1.10.472.10:FF:000001">
    <property type="entry name" value="G2/mitotic-specific cyclin"/>
    <property type="match status" value="1"/>
</dbReference>
<evidence type="ECO:0000259" key="7">
    <source>
        <dbReference type="SMART" id="SM01332"/>
    </source>
</evidence>
<dbReference type="PROSITE" id="PS00292">
    <property type="entry name" value="CYCLINS"/>
    <property type="match status" value="1"/>
</dbReference>
<dbReference type="PANTHER" id="PTHR10177">
    <property type="entry name" value="CYCLINS"/>
    <property type="match status" value="1"/>
</dbReference>
<dbReference type="EMBL" id="JACMSC010000008">
    <property type="protein sequence ID" value="KAG6512420.1"/>
    <property type="molecule type" value="Genomic_DNA"/>
</dbReference>
<dbReference type="GO" id="GO:0051301">
    <property type="term" value="P:cell division"/>
    <property type="evidence" value="ECO:0007669"/>
    <property type="project" value="UniProtKB-KW"/>
</dbReference>
<dbReference type="InterPro" id="IPR039361">
    <property type="entry name" value="Cyclin"/>
</dbReference>
<dbReference type="InterPro" id="IPR004367">
    <property type="entry name" value="Cyclin_C-dom"/>
</dbReference>
<evidence type="ECO:0000256" key="3">
    <source>
        <dbReference type="ARBA" id="ARBA00023306"/>
    </source>
</evidence>
<feature type="compositionally biased region" description="Pro residues" evidence="5">
    <location>
        <begin position="55"/>
        <end position="64"/>
    </location>
</feature>